<gene>
    <name evidence="7" type="ORF">DNHGIG_12560</name>
</gene>
<feature type="transmembrane region" description="Helical" evidence="6">
    <location>
        <begin position="35"/>
        <end position="53"/>
    </location>
</feature>
<evidence type="ECO:0000256" key="4">
    <source>
        <dbReference type="ARBA" id="ARBA00022989"/>
    </source>
</evidence>
<keyword evidence="3 6" id="KW-0812">Transmembrane</keyword>
<accession>A0AAV4LD32</accession>
<dbReference type="GO" id="GO:0005886">
    <property type="term" value="C:plasma membrane"/>
    <property type="evidence" value="ECO:0007669"/>
    <property type="project" value="UniProtKB-SubCell"/>
</dbReference>
<dbReference type="PANTHER" id="PTHR40035">
    <property type="entry name" value="ATP SYNTHASE PROTEIN I"/>
    <property type="match status" value="1"/>
</dbReference>
<evidence type="ECO:0000313" key="8">
    <source>
        <dbReference type="Proteomes" id="UP001057291"/>
    </source>
</evidence>
<dbReference type="RefSeq" id="WP_282198884.1">
    <property type="nucleotide sequence ID" value="NZ_BOQE01000001.1"/>
</dbReference>
<keyword evidence="5 6" id="KW-0472">Membrane</keyword>
<evidence type="ECO:0000256" key="1">
    <source>
        <dbReference type="ARBA" id="ARBA00004651"/>
    </source>
</evidence>
<proteinExistence type="predicted"/>
<organism evidence="7 8">
    <name type="scientific">Collibacillus ludicampi</name>
    <dbReference type="NCBI Taxonomy" id="2771369"/>
    <lineage>
        <taxon>Bacteria</taxon>
        <taxon>Bacillati</taxon>
        <taxon>Bacillota</taxon>
        <taxon>Bacilli</taxon>
        <taxon>Bacillales</taxon>
        <taxon>Alicyclobacillaceae</taxon>
        <taxon>Collibacillus</taxon>
    </lineage>
</organism>
<dbReference type="PANTHER" id="PTHR40035:SF1">
    <property type="entry name" value="ATP SYNTHASE PROTEIN I"/>
    <property type="match status" value="1"/>
</dbReference>
<comment type="subcellular location">
    <subcellularLocation>
        <location evidence="1">Cell membrane</location>
        <topology evidence="1">Multi-pass membrane protein</topology>
    </subcellularLocation>
</comment>
<feature type="transmembrane region" description="Helical" evidence="6">
    <location>
        <begin position="73"/>
        <end position="91"/>
    </location>
</feature>
<evidence type="ECO:0000256" key="3">
    <source>
        <dbReference type="ARBA" id="ARBA00022692"/>
    </source>
</evidence>
<feature type="transmembrane region" description="Helical" evidence="6">
    <location>
        <begin position="97"/>
        <end position="118"/>
    </location>
</feature>
<comment type="caution">
    <text evidence="7">The sequence shown here is derived from an EMBL/GenBank/DDBJ whole genome shotgun (WGS) entry which is preliminary data.</text>
</comment>
<name>A0AAV4LD32_9BACL</name>
<sequence>MDDFHGVVRQVVKRTLYVTVFLGVLWLLFDPWKSIFAGLTIGSAVSLYFAVSLARQTEMATAVALGQKKKKPIVAMVSRIAMIALGVMAIHRLGYPSIWSFLVGLYTHQVILFVGMILGRGKGN</sequence>
<dbReference type="InterPro" id="IPR005598">
    <property type="entry name" value="ATP_synth_I"/>
</dbReference>
<reference evidence="7" key="1">
    <citation type="journal article" date="2023" name="Int. J. Syst. Evol. Microbiol.">
        <title>Collibacillus ludicampi gen. nov., sp. nov., a new soil bacterium of the family Alicyclobacillaceae.</title>
        <authorList>
            <person name="Jojima T."/>
            <person name="Ioku Y."/>
            <person name="Fukuta Y."/>
            <person name="Shirasaka N."/>
            <person name="Matsumura Y."/>
            <person name="Mori M."/>
        </authorList>
    </citation>
    <scope>NUCLEOTIDE SEQUENCE</scope>
    <source>
        <strain evidence="7">TP075</strain>
    </source>
</reference>
<evidence type="ECO:0000313" key="7">
    <source>
        <dbReference type="EMBL" id="GIM45707.1"/>
    </source>
</evidence>
<protein>
    <recommendedName>
        <fullName evidence="9">ATP synthase subunit I</fullName>
    </recommendedName>
</protein>
<dbReference type="Pfam" id="PF03899">
    <property type="entry name" value="ATP-synt_I"/>
    <property type="match status" value="1"/>
</dbReference>
<keyword evidence="8" id="KW-1185">Reference proteome</keyword>
<dbReference type="EMBL" id="BOQE01000001">
    <property type="protein sequence ID" value="GIM45707.1"/>
    <property type="molecule type" value="Genomic_DNA"/>
</dbReference>
<evidence type="ECO:0008006" key="9">
    <source>
        <dbReference type="Google" id="ProtNLM"/>
    </source>
</evidence>
<feature type="transmembrane region" description="Helical" evidence="6">
    <location>
        <begin position="12"/>
        <end position="29"/>
    </location>
</feature>
<dbReference type="InterPro" id="IPR039072">
    <property type="entry name" value="ATP_synth_I_Bacilli"/>
</dbReference>
<evidence type="ECO:0000256" key="5">
    <source>
        <dbReference type="ARBA" id="ARBA00023136"/>
    </source>
</evidence>
<keyword evidence="2" id="KW-1003">Cell membrane</keyword>
<dbReference type="AlphaFoldDB" id="A0AAV4LD32"/>
<dbReference type="Proteomes" id="UP001057291">
    <property type="component" value="Unassembled WGS sequence"/>
</dbReference>
<evidence type="ECO:0000256" key="2">
    <source>
        <dbReference type="ARBA" id="ARBA00022475"/>
    </source>
</evidence>
<evidence type="ECO:0000256" key="6">
    <source>
        <dbReference type="SAM" id="Phobius"/>
    </source>
</evidence>
<keyword evidence="4 6" id="KW-1133">Transmembrane helix</keyword>